<protein>
    <submittedName>
        <fullName evidence="1">Uncharacterized protein</fullName>
    </submittedName>
</protein>
<dbReference type="AlphaFoldDB" id="A0A444M909"/>
<accession>A0A444M909</accession>
<reference evidence="1 2" key="1">
    <citation type="journal article" date="2015" name="Int. J. Syst. Evol. Microbiol.">
        <title>Gemmobacter intermedius sp. nov., isolated from a white stork (Ciconia ciconia).</title>
        <authorList>
            <person name="Kampfer P."/>
            <person name="Jerzak L."/>
            <person name="Wilharm G."/>
            <person name="Golke J."/>
            <person name="Busse H.J."/>
            <person name="Glaeser S.P."/>
        </authorList>
    </citation>
    <scope>NUCLEOTIDE SEQUENCE [LARGE SCALE GENOMIC DNA]</scope>
    <source>
        <strain evidence="1 2">119/4</strain>
    </source>
</reference>
<dbReference type="EMBL" id="SBLC01000025">
    <property type="protein sequence ID" value="RWY39167.1"/>
    <property type="molecule type" value="Genomic_DNA"/>
</dbReference>
<proteinExistence type="predicted"/>
<evidence type="ECO:0000313" key="2">
    <source>
        <dbReference type="Proteomes" id="UP000287168"/>
    </source>
</evidence>
<organism evidence="1 2">
    <name type="scientific">Falsigemmobacter intermedius</name>
    <dbReference type="NCBI Taxonomy" id="1553448"/>
    <lineage>
        <taxon>Bacteria</taxon>
        <taxon>Pseudomonadati</taxon>
        <taxon>Pseudomonadota</taxon>
        <taxon>Alphaproteobacteria</taxon>
        <taxon>Rhodobacterales</taxon>
        <taxon>Paracoccaceae</taxon>
        <taxon>Falsigemmobacter</taxon>
    </lineage>
</organism>
<name>A0A444M909_9RHOB</name>
<evidence type="ECO:0000313" key="1">
    <source>
        <dbReference type="EMBL" id="RWY39167.1"/>
    </source>
</evidence>
<sequence>MNDYFLHIRNIAGITWIFARIFKILRGFIGASSDLNNRSRKFFTKYQPESANESPNNVKFCLKLTIFGSGFVFLVSRTQKAAPWAAVYGWFVFIGCGGRI</sequence>
<keyword evidence="2" id="KW-1185">Reference proteome</keyword>
<dbReference type="Proteomes" id="UP000287168">
    <property type="component" value="Unassembled WGS sequence"/>
</dbReference>
<gene>
    <name evidence="1" type="ORF">EP867_14440</name>
</gene>
<comment type="caution">
    <text evidence="1">The sequence shown here is derived from an EMBL/GenBank/DDBJ whole genome shotgun (WGS) entry which is preliminary data.</text>
</comment>